<reference evidence="2" key="2">
    <citation type="submission" date="2023-05" db="EMBL/GenBank/DDBJ databases">
        <authorList>
            <consortium name="Lawrence Berkeley National Laboratory"/>
            <person name="Steindorff A."/>
            <person name="Hensen N."/>
            <person name="Bonometti L."/>
            <person name="Westerberg I."/>
            <person name="Brannstrom I.O."/>
            <person name="Guillou S."/>
            <person name="Cros-Aarteil S."/>
            <person name="Calhoun S."/>
            <person name="Haridas S."/>
            <person name="Kuo A."/>
            <person name="Mondo S."/>
            <person name="Pangilinan J."/>
            <person name="Riley R."/>
            <person name="Labutti K."/>
            <person name="Andreopoulos B."/>
            <person name="Lipzen A."/>
            <person name="Chen C."/>
            <person name="Yanf M."/>
            <person name="Daum C."/>
            <person name="Ng V."/>
            <person name="Clum A."/>
            <person name="Ohm R."/>
            <person name="Martin F."/>
            <person name="Silar P."/>
            <person name="Natvig D."/>
            <person name="Lalanne C."/>
            <person name="Gautier V."/>
            <person name="Ament-Velasquez S.L."/>
            <person name="Kruys A."/>
            <person name="Hutchinson M.I."/>
            <person name="Powell A.J."/>
            <person name="Barry K."/>
            <person name="Miller A.N."/>
            <person name="Grigoriev I.V."/>
            <person name="Debuchy R."/>
            <person name="Gladieux P."/>
            <person name="Thoren M.H."/>
            <person name="Johannesson H."/>
        </authorList>
    </citation>
    <scope>NUCLEOTIDE SEQUENCE</scope>
    <source>
        <strain evidence="2">PSN243</strain>
    </source>
</reference>
<keyword evidence="1" id="KW-0732">Signal</keyword>
<comment type="caution">
    <text evidence="2">The sequence shown here is derived from an EMBL/GenBank/DDBJ whole genome shotgun (WGS) entry which is preliminary data.</text>
</comment>
<keyword evidence="3" id="KW-1185">Reference proteome</keyword>
<gene>
    <name evidence="2" type="ORF">QBC34DRAFT_374914</name>
</gene>
<accession>A0AAV9H546</accession>
<feature type="signal peptide" evidence="1">
    <location>
        <begin position="1"/>
        <end position="18"/>
    </location>
</feature>
<dbReference type="AlphaFoldDB" id="A0AAV9H546"/>
<dbReference type="Proteomes" id="UP001321760">
    <property type="component" value="Unassembled WGS sequence"/>
</dbReference>
<name>A0AAV9H546_9PEZI</name>
<protein>
    <recommendedName>
        <fullName evidence="4">AA1-like domain-containing protein</fullName>
    </recommendedName>
</protein>
<proteinExistence type="predicted"/>
<organism evidence="2 3">
    <name type="scientific">Podospora aff. communis PSN243</name>
    <dbReference type="NCBI Taxonomy" id="3040156"/>
    <lineage>
        <taxon>Eukaryota</taxon>
        <taxon>Fungi</taxon>
        <taxon>Dikarya</taxon>
        <taxon>Ascomycota</taxon>
        <taxon>Pezizomycotina</taxon>
        <taxon>Sordariomycetes</taxon>
        <taxon>Sordariomycetidae</taxon>
        <taxon>Sordariales</taxon>
        <taxon>Podosporaceae</taxon>
        <taxon>Podospora</taxon>
    </lineage>
</organism>
<feature type="chain" id="PRO_5043911500" description="AA1-like domain-containing protein" evidence="1">
    <location>
        <begin position="19"/>
        <end position="169"/>
    </location>
</feature>
<dbReference type="EMBL" id="MU865915">
    <property type="protein sequence ID" value="KAK4455145.1"/>
    <property type="molecule type" value="Genomic_DNA"/>
</dbReference>
<sequence>MKHISALLHLFATLSVVAHPTPDDEPAKVVTIDWDSIANGTYSGDLVKRAPIPGANIRVWSKPLATEGSFRCEGSHDITYLIAERGVCYQFSLSGGGLRQHQSLQFLSGTTAGGAGCRVRTYTFAGCQDNNPTEGTPSEHVPGACARRGGLRQFVGIKIVQGPLNNCPA</sequence>
<evidence type="ECO:0000313" key="2">
    <source>
        <dbReference type="EMBL" id="KAK4455145.1"/>
    </source>
</evidence>
<evidence type="ECO:0008006" key="4">
    <source>
        <dbReference type="Google" id="ProtNLM"/>
    </source>
</evidence>
<evidence type="ECO:0000313" key="3">
    <source>
        <dbReference type="Proteomes" id="UP001321760"/>
    </source>
</evidence>
<reference evidence="2" key="1">
    <citation type="journal article" date="2023" name="Mol. Phylogenet. Evol.">
        <title>Genome-scale phylogeny and comparative genomics of the fungal order Sordariales.</title>
        <authorList>
            <person name="Hensen N."/>
            <person name="Bonometti L."/>
            <person name="Westerberg I."/>
            <person name="Brannstrom I.O."/>
            <person name="Guillou S."/>
            <person name="Cros-Aarteil S."/>
            <person name="Calhoun S."/>
            <person name="Haridas S."/>
            <person name="Kuo A."/>
            <person name="Mondo S."/>
            <person name="Pangilinan J."/>
            <person name="Riley R."/>
            <person name="LaButti K."/>
            <person name="Andreopoulos B."/>
            <person name="Lipzen A."/>
            <person name="Chen C."/>
            <person name="Yan M."/>
            <person name="Daum C."/>
            <person name="Ng V."/>
            <person name="Clum A."/>
            <person name="Steindorff A."/>
            <person name="Ohm R.A."/>
            <person name="Martin F."/>
            <person name="Silar P."/>
            <person name="Natvig D.O."/>
            <person name="Lalanne C."/>
            <person name="Gautier V."/>
            <person name="Ament-Velasquez S.L."/>
            <person name="Kruys A."/>
            <person name="Hutchinson M.I."/>
            <person name="Powell A.J."/>
            <person name="Barry K."/>
            <person name="Miller A.N."/>
            <person name="Grigoriev I.V."/>
            <person name="Debuchy R."/>
            <person name="Gladieux P."/>
            <person name="Hiltunen Thoren M."/>
            <person name="Johannesson H."/>
        </authorList>
    </citation>
    <scope>NUCLEOTIDE SEQUENCE</scope>
    <source>
        <strain evidence="2">PSN243</strain>
    </source>
</reference>
<evidence type="ECO:0000256" key="1">
    <source>
        <dbReference type="SAM" id="SignalP"/>
    </source>
</evidence>